<dbReference type="InterPro" id="IPR011006">
    <property type="entry name" value="CheY-like_superfamily"/>
</dbReference>
<evidence type="ECO:0000256" key="1">
    <source>
        <dbReference type="ARBA" id="ARBA00022500"/>
    </source>
</evidence>
<gene>
    <name evidence="4" type="primary">cheB</name>
    <name evidence="10" type="ORF">SAMN04488056_107133</name>
</gene>
<dbReference type="CDD" id="cd17541">
    <property type="entry name" value="REC_CheB-like"/>
    <property type="match status" value="1"/>
</dbReference>
<comment type="domain">
    <text evidence="4">Contains a C-terminal catalytic domain, and an N-terminal region which modulates catalytic activity.</text>
</comment>
<evidence type="ECO:0000259" key="9">
    <source>
        <dbReference type="PROSITE" id="PS50122"/>
    </source>
</evidence>
<evidence type="ECO:0000313" key="11">
    <source>
        <dbReference type="Proteomes" id="UP000199236"/>
    </source>
</evidence>
<evidence type="ECO:0000256" key="2">
    <source>
        <dbReference type="ARBA" id="ARBA00022801"/>
    </source>
</evidence>
<feature type="region of interest" description="Disordered" evidence="7">
    <location>
        <begin position="168"/>
        <end position="200"/>
    </location>
</feature>
<reference evidence="10 11" key="1">
    <citation type="submission" date="2016-10" db="EMBL/GenBank/DDBJ databases">
        <authorList>
            <person name="de Groot N.N."/>
        </authorList>
    </citation>
    <scope>NUCLEOTIDE SEQUENCE [LARGE SCALE GENOMIC DNA]</scope>
    <source>
        <strain evidence="10 11">CGMCC 1.9157</strain>
    </source>
</reference>
<evidence type="ECO:0000313" key="10">
    <source>
        <dbReference type="EMBL" id="SFO51806.1"/>
    </source>
</evidence>
<proteinExistence type="inferred from homology"/>
<feature type="domain" description="CheB-type methylesterase" evidence="9">
    <location>
        <begin position="216"/>
        <end position="411"/>
    </location>
</feature>
<accession>A0A1I5HV65</accession>
<feature type="active site" evidence="4 5">
    <location>
        <position position="353"/>
    </location>
</feature>
<dbReference type="Pfam" id="PF01339">
    <property type="entry name" value="CheB_methylest"/>
    <property type="match status" value="1"/>
</dbReference>
<dbReference type="NCBIfam" id="NF001965">
    <property type="entry name" value="PRK00742.1"/>
    <property type="match status" value="1"/>
</dbReference>
<dbReference type="EC" id="3.5.1.44" evidence="4"/>
<feature type="domain" description="Response regulatory" evidence="8">
    <location>
        <begin position="19"/>
        <end position="137"/>
    </location>
</feature>
<comment type="similarity">
    <text evidence="4">Belongs to the CheB family.</text>
</comment>
<dbReference type="GO" id="GO:0050568">
    <property type="term" value="F:protein-glutamine glutaminase activity"/>
    <property type="evidence" value="ECO:0007669"/>
    <property type="project" value="UniProtKB-UniRule"/>
</dbReference>
<dbReference type="SUPFAM" id="SSF52738">
    <property type="entry name" value="Methylesterase CheB, C-terminal domain"/>
    <property type="match status" value="1"/>
</dbReference>
<dbReference type="GO" id="GO:0008984">
    <property type="term" value="F:protein-glutamate methylesterase activity"/>
    <property type="evidence" value="ECO:0007669"/>
    <property type="project" value="UniProtKB-UniRule"/>
</dbReference>
<feature type="active site" evidence="4 5">
    <location>
        <position position="229"/>
    </location>
</feature>
<keyword evidence="4" id="KW-0963">Cytoplasm</keyword>
<evidence type="ECO:0000256" key="3">
    <source>
        <dbReference type="ARBA" id="ARBA00048267"/>
    </source>
</evidence>
<dbReference type="PANTHER" id="PTHR42872:SF3">
    <property type="entry name" value="PROTEIN-GLUTAMATE METHYLESTERASE_PROTEIN-GLUTAMINE GLUTAMINASE 1"/>
    <property type="match status" value="1"/>
</dbReference>
<dbReference type="InterPro" id="IPR008248">
    <property type="entry name" value="CheB-like"/>
</dbReference>
<keyword evidence="2 4" id="KW-0378">Hydrolase</keyword>
<comment type="subcellular location">
    <subcellularLocation>
        <location evidence="4">Cytoplasm</location>
    </subcellularLocation>
</comment>
<feature type="modified residue" description="4-aspartylphosphate" evidence="4 6">
    <location>
        <position position="70"/>
    </location>
</feature>
<dbReference type="PROSITE" id="PS50122">
    <property type="entry name" value="CHEB"/>
    <property type="match status" value="1"/>
</dbReference>
<organism evidence="10 11">
    <name type="scientific">Cohaesibacter marisflavi</name>
    <dbReference type="NCBI Taxonomy" id="655353"/>
    <lineage>
        <taxon>Bacteria</taxon>
        <taxon>Pseudomonadati</taxon>
        <taxon>Pseudomonadota</taxon>
        <taxon>Alphaproteobacteria</taxon>
        <taxon>Hyphomicrobiales</taxon>
        <taxon>Cohaesibacteraceae</taxon>
    </lineage>
</organism>
<comment type="catalytic activity">
    <reaction evidence="3 4">
        <text>[protein]-L-glutamate 5-O-methyl ester + H2O = L-glutamyl-[protein] + methanol + H(+)</text>
        <dbReference type="Rhea" id="RHEA:23236"/>
        <dbReference type="Rhea" id="RHEA-COMP:10208"/>
        <dbReference type="Rhea" id="RHEA-COMP:10311"/>
        <dbReference type="ChEBI" id="CHEBI:15377"/>
        <dbReference type="ChEBI" id="CHEBI:15378"/>
        <dbReference type="ChEBI" id="CHEBI:17790"/>
        <dbReference type="ChEBI" id="CHEBI:29973"/>
        <dbReference type="ChEBI" id="CHEBI:82795"/>
        <dbReference type="EC" id="3.1.1.61"/>
    </reaction>
</comment>
<keyword evidence="4 6" id="KW-0597">Phosphoprotein</keyword>
<feature type="compositionally biased region" description="Low complexity" evidence="7">
    <location>
        <begin position="173"/>
        <end position="200"/>
    </location>
</feature>
<evidence type="ECO:0000256" key="7">
    <source>
        <dbReference type="SAM" id="MobiDB-lite"/>
    </source>
</evidence>
<dbReference type="SMART" id="SM00448">
    <property type="entry name" value="REC"/>
    <property type="match status" value="1"/>
</dbReference>
<keyword evidence="11" id="KW-1185">Reference proteome</keyword>
<evidence type="ECO:0000259" key="8">
    <source>
        <dbReference type="PROSITE" id="PS50110"/>
    </source>
</evidence>
<name>A0A1I5HV65_9HYPH</name>
<protein>
    <recommendedName>
        <fullName evidence="4">Protein-glutamate methylesterase/protein-glutamine glutaminase</fullName>
        <ecNumber evidence="4">3.1.1.61</ecNumber>
        <ecNumber evidence="4">3.5.1.44</ecNumber>
    </recommendedName>
</protein>
<dbReference type="EMBL" id="FOVR01000007">
    <property type="protein sequence ID" value="SFO51806.1"/>
    <property type="molecule type" value="Genomic_DNA"/>
</dbReference>
<evidence type="ECO:0000256" key="5">
    <source>
        <dbReference type="PROSITE-ProRule" id="PRU00050"/>
    </source>
</evidence>
<feature type="active site" evidence="4 5">
    <location>
        <position position="257"/>
    </location>
</feature>
<comment type="function">
    <text evidence="4">Involved in chemotaxis. Part of a chemotaxis signal transduction system that modulates chemotaxis in response to various stimuli. Catalyzes the demethylation of specific methylglutamate residues introduced into the chemoreceptors (methyl-accepting chemotaxis proteins or MCP) by CheR. Also mediates the irreversible deamidation of specific glutamine residues to glutamic acid.</text>
</comment>
<dbReference type="Gene3D" id="3.40.50.2300">
    <property type="match status" value="1"/>
</dbReference>
<dbReference type="Proteomes" id="UP000199236">
    <property type="component" value="Unassembled WGS sequence"/>
</dbReference>
<comment type="catalytic activity">
    <reaction evidence="4">
        <text>L-glutaminyl-[protein] + H2O = L-glutamyl-[protein] + NH4(+)</text>
        <dbReference type="Rhea" id="RHEA:16441"/>
        <dbReference type="Rhea" id="RHEA-COMP:10207"/>
        <dbReference type="Rhea" id="RHEA-COMP:10208"/>
        <dbReference type="ChEBI" id="CHEBI:15377"/>
        <dbReference type="ChEBI" id="CHEBI:28938"/>
        <dbReference type="ChEBI" id="CHEBI:29973"/>
        <dbReference type="ChEBI" id="CHEBI:30011"/>
        <dbReference type="EC" id="3.5.1.44"/>
    </reaction>
</comment>
<keyword evidence="1 4" id="KW-0145">Chemotaxis</keyword>
<dbReference type="InterPro" id="IPR001789">
    <property type="entry name" value="Sig_transdc_resp-reg_receiver"/>
</dbReference>
<dbReference type="Pfam" id="PF00072">
    <property type="entry name" value="Response_reg"/>
    <property type="match status" value="1"/>
</dbReference>
<dbReference type="InterPro" id="IPR000673">
    <property type="entry name" value="Sig_transdc_resp-reg_Me-estase"/>
</dbReference>
<evidence type="ECO:0000256" key="4">
    <source>
        <dbReference type="HAMAP-Rule" id="MF_00099"/>
    </source>
</evidence>
<dbReference type="SUPFAM" id="SSF52172">
    <property type="entry name" value="CheY-like"/>
    <property type="match status" value="1"/>
</dbReference>
<comment type="PTM">
    <text evidence="4">Phosphorylated by CheA. Phosphorylation of the N-terminal regulatory domain activates the methylesterase activity.</text>
</comment>
<dbReference type="EC" id="3.1.1.61" evidence="4"/>
<evidence type="ECO:0000256" key="6">
    <source>
        <dbReference type="PROSITE-ProRule" id="PRU00169"/>
    </source>
</evidence>
<dbReference type="GO" id="GO:0000156">
    <property type="term" value="F:phosphorelay response regulator activity"/>
    <property type="evidence" value="ECO:0007669"/>
    <property type="project" value="InterPro"/>
</dbReference>
<dbReference type="AlphaFoldDB" id="A0A1I5HV65"/>
<dbReference type="HAMAP" id="MF_00099">
    <property type="entry name" value="CheB_chemtxs"/>
    <property type="match status" value="1"/>
</dbReference>
<dbReference type="InterPro" id="IPR035909">
    <property type="entry name" value="CheB_C"/>
</dbReference>
<dbReference type="PANTHER" id="PTHR42872">
    <property type="entry name" value="PROTEIN-GLUTAMATE METHYLESTERASE/PROTEIN-GLUTAMINE GLUTAMINASE"/>
    <property type="match status" value="1"/>
</dbReference>
<sequence length="413" mass="42877">MGLMSAEATVAKSPSRQVKVMVVDDSVVIRGLISRWVSEDPALELVGSHRNGRLAVEDIAKSKPDIVVLDIEMPDMDGLTALPLLLKNYSKARILMASTLTRRNAEISLRALSLGATDYVPKPESNSQITTSREFRTELLAKIKAIGGAVEDGPAQFRASRATAGRLGAAPTARAQQSRQALAADTAAGRKPATATAASAPVGTVAGPNGIMLRKMGSARPRALLIGSSTGGPQALEKLLQEIGPQMRSAPILITQHMPATFTAILADHLARASGMPSAEAQDGEVVQNGHIYVAPGGKHMELTKQAGQAVIRLTDGPPVNFCKPAVDPFFESAAQVYGAAALGVILTGMGHDGAAGARHIVDAGGSILAQDEASSVVWGMPGAAAQAGVCAAVIPLNQIGSKVMRVFRGERT</sequence>
<dbReference type="GO" id="GO:0006935">
    <property type="term" value="P:chemotaxis"/>
    <property type="evidence" value="ECO:0007669"/>
    <property type="project" value="UniProtKB-UniRule"/>
</dbReference>
<dbReference type="Gene3D" id="3.40.50.180">
    <property type="entry name" value="Methylesterase CheB, C-terminal domain"/>
    <property type="match status" value="1"/>
</dbReference>
<dbReference type="GO" id="GO:0005737">
    <property type="term" value="C:cytoplasm"/>
    <property type="evidence" value="ECO:0007669"/>
    <property type="project" value="UniProtKB-SubCell"/>
</dbReference>
<dbReference type="STRING" id="655353.SAMN04488056_107133"/>
<dbReference type="RefSeq" id="WP_175528078.1">
    <property type="nucleotide sequence ID" value="NZ_FOVR01000007.1"/>
</dbReference>
<dbReference type="PROSITE" id="PS50110">
    <property type="entry name" value="RESPONSE_REGULATORY"/>
    <property type="match status" value="1"/>
</dbReference>
<dbReference type="CDD" id="cd16432">
    <property type="entry name" value="CheB_Rec"/>
    <property type="match status" value="1"/>
</dbReference>